<name>A0A8H9TY80_9ENTR</name>
<proteinExistence type="predicted"/>
<organism evidence="1">
    <name type="scientific">Citrobacter farmeri</name>
    <dbReference type="NCBI Taxonomy" id="67824"/>
    <lineage>
        <taxon>Bacteria</taxon>
        <taxon>Pseudomonadati</taxon>
        <taxon>Pseudomonadota</taxon>
        <taxon>Gammaproteobacteria</taxon>
        <taxon>Enterobacterales</taxon>
        <taxon>Enterobacteriaceae</taxon>
        <taxon>Citrobacter</taxon>
    </lineage>
</organism>
<sequence length="1763" mass="195643">MSELTTAWQDLMKSIEAGWRCSRRSDRVSLLPIFNDNNDLQLKFDVNGAVVVTFDSSQNSAFRWTQSENNPDYSVRTATLSLRKRSQKTVYFDGLALTLAMSGHAVNLQLNKDTFDMYYELTVQLDSVSLSPVLAESNLHRSALRNMTAEEAGHEPHYFSANCGEGIVIADAQTKASLKIVCEGRQPGRDTTWTVTLEQAERILTPRQGSAIQISHTPFIVSQLQPPTLTEEAGNIIAQWKSDDPDGAQWRFGIESVSLNFPPQAVGEAMVRGDRFRSAGQDNPIVTQKPIPFRFSRRTELTVRPSRVDRRYTVHPGDTLSVLRDAELTRMVSEMAYPLELTYQRTPELPRTVIVSEIARALGQPVIALPVSDKDFAMSPLLEAYFRSHAAITIDDLKARIKTLRTHHLAARQNFINRLARFTLKDANYPLRKLDLTEGLSAQLRSKKQGAVGVWPLPEGVSLDDSQRKTLDDYVDDPTLARKQPIGLLYSIEFASELMAVLRTPVTKEVRLLELTLSSLGATGAVQASFDEGRTQFDARVENGQLSRLVKTRYGRIATVWNKARHVVVYTRSTVPGAQFSGEQKSEEFLGRPLLRKMEEYIEILEPYRLFDGETSAAKNKPGCLHAFHFATQRLYVNGAWGHDVEAGYEIPLFNELDSSGFYVKPWAGPVARAGGDELTQHWHDQPQHLYFFTNTKVGAGADTDKWEAQLAIDCDANYCFGGITRPETDELLRYQQVPSRTLQALANPRFSMPLRPEGVSNIVHGRGSEELVASIRTMQIERTRATRRVDLSTLPDDKDKNIASLIQHAIYSAELKSLDATLQSLFRDANQLWALYEGNNVTKFRERLQEQVKKVFDECSARLNIAVVKVAPGENEAVDRVKKALGLARSLSVPMVDELCAQGHAAIGDLLKKLSAIRDPNLEVESVTSLLEERYLSLPVQSFVRRSAESLNGAKVVITVLHNFCKEVLIRVTRLWQALSDIMTRADKEYQSLLNVKESDALVIAAKEYQRNMTDALRDGMKGVDDLSLILSALKFPAQWQGPQHLRDLLTLSLTNLKQAGTTFTATLNNASEQIAKLNEVKEQQAKLKELIPPVLTSLTAALSLLEDKKWQTIRETTTKLESVLATIDALQGNLLGNSKRTFFPQWQQECVAYRALAQKIKDETPINNELADFVAALEALNQTLIVPTFLSSSPFSTAFTDYWNREFIAITGVSNINSALTELSTGLDTVHQQATTLLSHNVGVVHAELARRKDEVIALIDGLSEAGQWVEVANKLQEQVAETIRQVREQFVDQAARLFDQKSREYARAIDTALKDANTVIAGALPEAGQAIKLMKLLSDPPQLPQLTIRTDNIEYVFDDLKDQIETSSFVARLREVDAGIKELGLTIPSCELNGNIVPASLQGINFAQIVRNTAIDFENFFKKFKLPDLPDEAIRISHHIDPKTRSASIKAVIDHQFTSTESLFEIPPLSLDVRKPTLVATSDVDISPGEATRTRTQALFSGDWILNFSGQPLVTFADARIQYSEASGFTFDLDPKNIEPHAALKFIGDVLRGAMPEVPPYVEIVKNKDGIPTGASVSQKQAFGPLEYGGVSLGQSVLASGFRLNMHDGMMQIETYFGIGEKASPVSMQIGVYGGGGWLTTRAAAVNKNGKLTSEYEASIGVALVSTKTFNLAGVAEGSYAIRLFVEAGFSSNATQNFFAAGVQMTGSAKVLGYLTAYLNLLVQVEHRNGQMKGRGHLDISIEVCWCYTAHISRTVEQDL</sequence>
<gene>
    <name evidence="1" type="ORF">I8Y00_005062</name>
</gene>
<dbReference type="EMBL" id="DACSDU010000036">
    <property type="protein sequence ID" value="HAT1588654.1"/>
    <property type="molecule type" value="Genomic_DNA"/>
</dbReference>
<comment type="caution">
    <text evidence="1">The sequence shown here is derived from an EMBL/GenBank/DDBJ whole genome shotgun (WGS) entry which is preliminary data.</text>
</comment>
<dbReference type="KEGG" id="cfar:CI104_13035"/>
<dbReference type="Proteomes" id="UP000864563">
    <property type="component" value="Unassembled WGS sequence"/>
</dbReference>
<reference evidence="1" key="2">
    <citation type="submission" date="2020-11" db="EMBL/GenBank/DDBJ databases">
        <authorList>
            <consortium name="NCBI Pathogen Detection Project"/>
        </authorList>
    </citation>
    <scope>NUCLEOTIDE SEQUENCE</scope>
    <source>
        <strain evidence="1">YDC697-2</strain>
    </source>
</reference>
<dbReference type="RefSeq" id="WP_042319060.1">
    <property type="nucleotide sequence ID" value="NZ_CABMNX010000001.1"/>
</dbReference>
<reference evidence="1" key="1">
    <citation type="journal article" date="2018" name="Genome Biol.">
        <title>SKESA: strategic k-mer extension for scrupulous assemblies.</title>
        <authorList>
            <person name="Souvorov A."/>
            <person name="Agarwala R."/>
            <person name="Lipman D.J."/>
        </authorList>
    </citation>
    <scope>NUCLEOTIDE SEQUENCE</scope>
    <source>
        <strain evidence="1">YDC697-2</strain>
    </source>
</reference>
<protein>
    <submittedName>
        <fullName evidence="1">Uncharacterized protein</fullName>
    </submittedName>
</protein>
<dbReference type="GeneID" id="92973245"/>
<evidence type="ECO:0000313" key="1">
    <source>
        <dbReference type="EMBL" id="HAT1588654.1"/>
    </source>
</evidence>
<accession>A0A8H9TY80</accession>
<dbReference type="OrthoDB" id="7592292at2"/>